<feature type="compositionally biased region" description="Basic and acidic residues" evidence="4">
    <location>
        <begin position="216"/>
        <end position="226"/>
    </location>
</feature>
<accession>A0A8J1U1P5</accession>
<protein>
    <recommendedName>
        <fullName evidence="2">Protein SPT2 homolog</fullName>
    </recommendedName>
</protein>
<dbReference type="GO" id="GO:0005730">
    <property type="term" value="C:nucleolus"/>
    <property type="evidence" value="ECO:0007669"/>
    <property type="project" value="TreeGrafter"/>
</dbReference>
<dbReference type="Pfam" id="PF22878">
    <property type="entry name" value="SPT2_N"/>
    <property type="match status" value="1"/>
</dbReference>
<dbReference type="GO" id="GO:0003677">
    <property type="term" value="F:DNA binding"/>
    <property type="evidence" value="ECO:0007669"/>
    <property type="project" value="TreeGrafter"/>
</dbReference>
<keyword evidence="7" id="KW-1185">Reference proteome</keyword>
<feature type="compositionally biased region" description="Low complexity" evidence="4">
    <location>
        <begin position="82"/>
        <end position="91"/>
    </location>
</feature>
<feature type="compositionally biased region" description="Basic residues" evidence="4">
    <location>
        <begin position="204"/>
        <end position="215"/>
    </location>
</feature>
<dbReference type="Proteomes" id="UP000749559">
    <property type="component" value="Unassembled WGS sequence"/>
</dbReference>
<evidence type="ECO:0000313" key="6">
    <source>
        <dbReference type="EMBL" id="CAH1786150.1"/>
    </source>
</evidence>
<dbReference type="SMART" id="SM00784">
    <property type="entry name" value="SPT2"/>
    <property type="match status" value="1"/>
</dbReference>
<comment type="similarity">
    <text evidence="1">Belongs to the SPT2 family.</text>
</comment>
<evidence type="ECO:0000256" key="2">
    <source>
        <dbReference type="ARBA" id="ARBA00013786"/>
    </source>
</evidence>
<evidence type="ECO:0000313" key="7">
    <source>
        <dbReference type="Proteomes" id="UP000749559"/>
    </source>
</evidence>
<dbReference type="PANTHER" id="PTHR22691:SF8">
    <property type="entry name" value="PROTEIN SPT2 HOMOLOG"/>
    <property type="match status" value="1"/>
</dbReference>
<dbReference type="GO" id="GO:0006360">
    <property type="term" value="P:transcription by RNA polymerase I"/>
    <property type="evidence" value="ECO:0007669"/>
    <property type="project" value="TreeGrafter"/>
</dbReference>
<feature type="compositionally biased region" description="Basic and acidic residues" evidence="4">
    <location>
        <begin position="54"/>
        <end position="67"/>
    </location>
</feature>
<reference evidence="6" key="1">
    <citation type="submission" date="2022-03" db="EMBL/GenBank/DDBJ databases">
        <authorList>
            <person name="Martin C."/>
        </authorList>
    </citation>
    <scope>NUCLEOTIDE SEQUENCE</scope>
</reference>
<feature type="compositionally biased region" description="Basic and acidic residues" evidence="4">
    <location>
        <begin position="93"/>
        <end position="102"/>
    </location>
</feature>
<proteinExistence type="inferred from homology"/>
<feature type="compositionally biased region" description="Polar residues" evidence="4">
    <location>
        <begin position="353"/>
        <end position="365"/>
    </location>
</feature>
<evidence type="ECO:0000256" key="1">
    <source>
        <dbReference type="ARBA" id="ARBA00006461"/>
    </source>
</evidence>
<keyword evidence="3" id="KW-0175">Coiled coil</keyword>
<feature type="compositionally biased region" description="Basic residues" evidence="4">
    <location>
        <begin position="227"/>
        <end position="236"/>
    </location>
</feature>
<feature type="region of interest" description="Disordered" evidence="4">
    <location>
        <begin position="289"/>
        <end position="498"/>
    </location>
</feature>
<feature type="compositionally biased region" description="Basic and acidic residues" evidence="4">
    <location>
        <begin position="164"/>
        <end position="203"/>
    </location>
</feature>
<dbReference type="GO" id="GO:0042393">
    <property type="term" value="F:histone binding"/>
    <property type="evidence" value="ECO:0007669"/>
    <property type="project" value="TreeGrafter"/>
</dbReference>
<feature type="region of interest" description="Disordered" evidence="4">
    <location>
        <begin position="133"/>
        <end position="272"/>
    </location>
</feature>
<name>A0A8J1U1P5_OWEFU</name>
<dbReference type="PANTHER" id="PTHR22691">
    <property type="entry name" value="YEAST SPT2-RELATED"/>
    <property type="match status" value="1"/>
</dbReference>
<feature type="compositionally biased region" description="Basic and acidic residues" evidence="4">
    <location>
        <begin position="327"/>
        <end position="350"/>
    </location>
</feature>
<dbReference type="GO" id="GO:0006334">
    <property type="term" value="P:nucleosome assembly"/>
    <property type="evidence" value="ECO:0007669"/>
    <property type="project" value="TreeGrafter"/>
</dbReference>
<evidence type="ECO:0000259" key="5">
    <source>
        <dbReference type="Pfam" id="PF22878"/>
    </source>
</evidence>
<comment type="caution">
    <text evidence="6">The sequence shown here is derived from an EMBL/GenBank/DDBJ whole genome shotgun (WGS) entry which is preliminary data.</text>
</comment>
<feature type="compositionally biased region" description="Polar residues" evidence="4">
    <location>
        <begin position="387"/>
        <end position="410"/>
    </location>
</feature>
<dbReference type="AlphaFoldDB" id="A0A8J1U1P5"/>
<feature type="compositionally biased region" description="Basic and acidic residues" evidence="4">
    <location>
        <begin position="309"/>
        <end position="319"/>
    </location>
</feature>
<evidence type="ECO:0000256" key="3">
    <source>
        <dbReference type="ARBA" id="ARBA00023054"/>
    </source>
</evidence>
<dbReference type="InterPro" id="IPR054552">
    <property type="entry name" value="SPT2_N"/>
</dbReference>
<organism evidence="6 7">
    <name type="scientific">Owenia fusiformis</name>
    <name type="common">Polychaete worm</name>
    <dbReference type="NCBI Taxonomy" id="6347"/>
    <lineage>
        <taxon>Eukaryota</taxon>
        <taxon>Metazoa</taxon>
        <taxon>Spiralia</taxon>
        <taxon>Lophotrochozoa</taxon>
        <taxon>Annelida</taxon>
        <taxon>Polychaeta</taxon>
        <taxon>Sedentaria</taxon>
        <taxon>Canalipalpata</taxon>
        <taxon>Sabellida</taxon>
        <taxon>Oweniida</taxon>
        <taxon>Oweniidae</taxon>
        <taxon>Owenia</taxon>
    </lineage>
</organism>
<evidence type="ECO:0000256" key="4">
    <source>
        <dbReference type="SAM" id="MobiDB-lite"/>
    </source>
</evidence>
<dbReference type="Pfam" id="PF08243">
    <property type="entry name" value="SPT2"/>
    <property type="match status" value="1"/>
</dbReference>
<feature type="region of interest" description="Disordered" evidence="4">
    <location>
        <begin position="12"/>
        <end position="102"/>
    </location>
</feature>
<dbReference type="OrthoDB" id="6259853at2759"/>
<feature type="domain" description="SPT2 homolog N-terminal" evidence="5">
    <location>
        <begin position="1"/>
        <end position="75"/>
    </location>
</feature>
<dbReference type="EMBL" id="CAIIXF020000006">
    <property type="protein sequence ID" value="CAH1786150.1"/>
    <property type="molecule type" value="Genomic_DNA"/>
</dbReference>
<feature type="compositionally biased region" description="Low complexity" evidence="4">
    <location>
        <begin position="411"/>
        <end position="431"/>
    </location>
</feature>
<sequence>MDFKKLLNFASVNSKHVEKKTQGHGYETTKFSAPKKDSKPKVNPEAVKAALAKQEQEAKKRALDEKKRRIQARVQSNLQNEATNKTNTKKTASSKEREADIERKVNFEKNRKLLSGDKAKDAERIRKEMLEKAERIRNEMKLSGGGGKVTSKELILDDDSDSDNEVKPIKDLEFLKKPKSDAEPEWKKNYEMNKHKREEDRSREKKHKHKSKHKNKDRDRDREKRHDKDRHHKSHDKKREPAWTNVPKFKKPVNNVDHGDGKLKKKKPFIGGAKPPLSFEQILAIAHQKHNDEDAVESAVKIPTKKKQERMMTQEEKDRIQRKKDKLKQNTDERPMTAMEKERLEEEKLAKGSYNSTIVKTPSKTNDQKTKSFNKDSNGLDKRKPNNIPNSTSKTSHKSSAISHSKQPTQNSVSQNGKLSSSSSHKLASNSKQHKMNKQKQYSEVRNNVLVCGGNNDSDSDSEEEDKPMNPWDRITQGMHKKAKKRSHEISDDEGSFYDSEYDEEMDDFIDDGDCNPSAVSSVIKQMFGYDKSKYRHEREDDLSDMEANFASIQREEARSAKLGRLEDLEDMKAEEEAIKRKMMMKKKKMKYR</sequence>
<feature type="compositionally biased region" description="Basic and acidic residues" evidence="4">
    <location>
        <begin position="366"/>
        <end position="384"/>
    </location>
</feature>
<dbReference type="InterPro" id="IPR013256">
    <property type="entry name" value="Chromatin_SPT2"/>
</dbReference>
<gene>
    <name evidence="6" type="ORF">OFUS_LOCUS12104</name>
</gene>